<accession>A0A0E9SI19</accession>
<sequence length="24" mass="2983">MQTGQRELIYWCDRQKTCSRVYSM</sequence>
<reference evidence="1" key="2">
    <citation type="journal article" date="2015" name="Fish Shellfish Immunol.">
        <title>Early steps in the European eel (Anguilla anguilla)-Vibrio vulnificus interaction in the gills: Role of the RtxA13 toxin.</title>
        <authorList>
            <person name="Callol A."/>
            <person name="Pajuelo D."/>
            <person name="Ebbesson L."/>
            <person name="Teles M."/>
            <person name="MacKenzie S."/>
            <person name="Amaro C."/>
        </authorList>
    </citation>
    <scope>NUCLEOTIDE SEQUENCE</scope>
</reference>
<organism evidence="1">
    <name type="scientific">Anguilla anguilla</name>
    <name type="common">European freshwater eel</name>
    <name type="synonym">Muraena anguilla</name>
    <dbReference type="NCBI Taxonomy" id="7936"/>
    <lineage>
        <taxon>Eukaryota</taxon>
        <taxon>Metazoa</taxon>
        <taxon>Chordata</taxon>
        <taxon>Craniata</taxon>
        <taxon>Vertebrata</taxon>
        <taxon>Euteleostomi</taxon>
        <taxon>Actinopterygii</taxon>
        <taxon>Neopterygii</taxon>
        <taxon>Teleostei</taxon>
        <taxon>Anguilliformes</taxon>
        <taxon>Anguillidae</taxon>
        <taxon>Anguilla</taxon>
    </lineage>
</organism>
<dbReference type="EMBL" id="GBXM01068277">
    <property type="protein sequence ID" value="JAH40300.1"/>
    <property type="molecule type" value="Transcribed_RNA"/>
</dbReference>
<dbReference type="AlphaFoldDB" id="A0A0E9SI19"/>
<name>A0A0E9SI19_ANGAN</name>
<reference evidence="1" key="1">
    <citation type="submission" date="2014-11" db="EMBL/GenBank/DDBJ databases">
        <authorList>
            <person name="Amaro Gonzalez C."/>
        </authorList>
    </citation>
    <scope>NUCLEOTIDE SEQUENCE</scope>
</reference>
<protein>
    <submittedName>
        <fullName evidence="1">Uncharacterized protein</fullName>
    </submittedName>
</protein>
<proteinExistence type="predicted"/>
<evidence type="ECO:0000313" key="1">
    <source>
        <dbReference type="EMBL" id="JAH40300.1"/>
    </source>
</evidence>